<evidence type="ECO:0000256" key="6">
    <source>
        <dbReference type="ARBA" id="ARBA00022723"/>
    </source>
</evidence>
<dbReference type="InterPro" id="IPR037068">
    <property type="entry name" value="DNA_primase_core_N_sf"/>
</dbReference>
<evidence type="ECO:0000256" key="14">
    <source>
        <dbReference type="PIRSR" id="PIRSR002811-1"/>
    </source>
</evidence>
<reference evidence="17 18" key="1">
    <citation type="submission" date="2022-11" db="EMBL/GenBank/DDBJ databases">
        <title>Haliovirga abyssi gen. nov., sp. nov., a mesophilic fermentative bacterium isolated from the Iheya North hydrothermal field and the proposal of Haliovirgaceae fam. nov.</title>
        <authorList>
            <person name="Miyazaki U."/>
            <person name="Tame A."/>
            <person name="Miyazaki J."/>
            <person name="Takai K."/>
            <person name="Sawayama S."/>
            <person name="Kitajima M."/>
            <person name="Okamoto A."/>
            <person name="Nakagawa S."/>
        </authorList>
    </citation>
    <scope>NUCLEOTIDE SEQUENCE [LARGE SCALE GENOMIC DNA]</scope>
    <source>
        <strain evidence="17 18">IC12</strain>
    </source>
</reference>
<dbReference type="Gene3D" id="3.90.980.10">
    <property type="entry name" value="DNA primase, catalytic core, N-terminal domain"/>
    <property type="match status" value="1"/>
</dbReference>
<sequence>MGYNKKDVENLIENLDIVEIIGEYVELKKSGSGYKGLCPFHDEKTPSFSVSPEKGIYNCFGCGAKGNALQFYMEKNGLDFITAIEELAKKYNYKLRNETGYSIKKNSNYDRYYSLMEEVQKYFGEILFSKQGILGLEYLKNRGLDEDFLKRYHLGYAIDGWNNIGDYLKEKGYTEQEIFDMGLIKKGEKGYYDTFRGRVIFPIFSPKGKTIGFGGRILNSEKSTAKYLNSPETKIFTKGDNLYGFINKGSNIRKNGFVMLMEGYMDVLAAHKNGFANAVASLGTSLTEKQASLMKKYTQNIVICYDMDNAGRKAVERASIILKRYKFNIRVLELSEGKDPDEYLMKNGKEKFKKELRNSIEIFDFLYNYYIEGINLNDIILKKNFIYRFKDFFNSIEDEIEHSIYIEKLSIAVDIPKEDLKSIFKKDNKIINKRYKYAKINKNNKIDKLEKETIRIILKNIDYYNKLNFIEIENPLLRKVLGIIAQKLEFKDLKIEKEIINNEDFDEEEKAMIIDILFSVDEIENEKEFFKDILESWEKKRFQNELEEVKKQLENQNLTIGEKRILVGKRMEIIKKLKF</sequence>
<dbReference type="AlphaFoldDB" id="A0AAU9D8Y5"/>
<evidence type="ECO:0000256" key="4">
    <source>
        <dbReference type="ARBA" id="ARBA00022695"/>
    </source>
</evidence>
<dbReference type="InterPro" id="IPR013264">
    <property type="entry name" value="DNAG_N"/>
</dbReference>
<dbReference type="Pfam" id="PF01807">
    <property type="entry name" value="Zn_ribbon_DnaG"/>
    <property type="match status" value="1"/>
</dbReference>
<name>A0AAU9D8Y5_9FUSO</name>
<keyword evidence="1 12" id="KW-0240">DNA-directed RNA polymerase</keyword>
<dbReference type="PANTHER" id="PTHR30313">
    <property type="entry name" value="DNA PRIMASE"/>
    <property type="match status" value="1"/>
</dbReference>
<proteinExistence type="inferred from homology"/>
<dbReference type="EC" id="2.7.7.101" evidence="12"/>
<dbReference type="Gene3D" id="3.40.1360.10">
    <property type="match status" value="1"/>
</dbReference>
<feature type="domain" description="Toprim" evidence="16">
    <location>
        <begin position="256"/>
        <end position="337"/>
    </location>
</feature>
<keyword evidence="7 12" id="KW-0863">Zinc-finger</keyword>
<evidence type="ECO:0000256" key="1">
    <source>
        <dbReference type="ARBA" id="ARBA00022478"/>
    </source>
</evidence>
<keyword evidence="18" id="KW-1185">Reference proteome</keyword>
<dbReference type="Pfam" id="PF13155">
    <property type="entry name" value="Toprim_2"/>
    <property type="match status" value="1"/>
</dbReference>
<dbReference type="InterPro" id="IPR002694">
    <property type="entry name" value="Znf_CHC2"/>
</dbReference>
<dbReference type="InterPro" id="IPR006295">
    <property type="entry name" value="DNA_primase_DnaG"/>
</dbReference>
<evidence type="ECO:0000256" key="8">
    <source>
        <dbReference type="ARBA" id="ARBA00022833"/>
    </source>
</evidence>
<feature type="coiled-coil region" evidence="15">
    <location>
        <begin position="520"/>
        <end position="563"/>
    </location>
</feature>
<evidence type="ECO:0000256" key="3">
    <source>
        <dbReference type="ARBA" id="ARBA00022679"/>
    </source>
</evidence>
<keyword evidence="3 12" id="KW-0808">Transferase</keyword>
<keyword evidence="6 12" id="KW-0479">Metal-binding</keyword>
<keyword evidence="15" id="KW-0175">Coiled coil</keyword>
<keyword evidence="4 12" id="KW-0548">Nucleotidyltransferase</keyword>
<keyword evidence="8 12" id="KW-0862">Zinc</keyword>
<dbReference type="PROSITE" id="PS50880">
    <property type="entry name" value="TOPRIM"/>
    <property type="match status" value="1"/>
</dbReference>
<dbReference type="Pfam" id="PF08275">
    <property type="entry name" value="DNAG_N"/>
    <property type="match status" value="1"/>
</dbReference>
<evidence type="ECO:0000256" key="9">
    <source>
        <dbReference type="ARBA" id="ARBA00022842"/>
    </source>
</evidence>
<dbReference type="SUPFAM" id="SSF57783">
    <property type="entry name" value="Zinc beta-ribbon"/>
    <property type="match status" value="1"/>
</dbReference>
<dbReference type="SMART" id="SM00493">
    <property type="entry name" value="TOPRIM"/>
    <property type="match status" value="1"/>
</dbReference>
<accession>A0AAU9D8Y5</accession>
<dbReference type="InterPro" id="IPR030846">
    <property type="entry name" value="DnaG_bac"/>
</dbReference>
<dbReference type="KEGG" id="haby:HLVA_03040"/>
<dbReference type="InterPro" id="IPR036977">
    <property type="entry name" value="DNA_primase_Znf_CHC2"/>
</dbReference>
<evidence type="ECO:0000256" key="2">
    <source>
        <dbReference type="ARBA" id="ARBA00022515"/>
    </source>
</evidence>
<dbReference type="PIRSF" id="PIRSF002811">
    <property type="entry name" value="DnaG"/>
    <property type="match status" value="1"/>
</dbReference>
<dbReference type="GO" id="GO:0003899">
    <property type="term" value="F:DNA-directed RNA polymerase activity"/>
    <property type="evidence" value="ECO:0007669"/>
    <property type="project" value="UniProtKB-UniRule"/>
</dbReference>
<keyword evidence="9" id="KW-0460">Magnesium</keyword>
<dbReference type="CDD" id="cd03364">
    <property type="entry name" value="TOPRIM_DnaG_primases"/>
    <property type="match status" value="1"/>
</dbReference>
<dbReference type="PANTHER" id="PTHR30313:SF2">
    <property type="entry name" value="DNA PRIMASE"/>
    <property type="match status" value="1"/>
</dbReference>
<protein>
    <recommendedName>
        <fullName evidence="12 13">DNA primase</fullName>
        <ecNumber evidence="12">2.7.7.101</ecNumber>
    </recommendedName>
</protein>
<dbReference type="GO" id="GO:0003677">
    <property type="term" value="F:DNA binding"/>
    <property type="evidence" value="ECO:0007669"/>
    <property type="project" value="UniProtKB-KW"/>
</dbReference>
<evidence type="ECO:0000256" key="13">
    <source>
        <dbReference type="PIRNR" id="PIRNR002811"/>
    </source>
</evidence>
<dbReference type="InterPro" id="IPR006171">
    <property type="entry name" value="TOPRIM_dom"/>
</dbReference>
<evidence type="ECO:0000256" key="12">
    <source>
        <dbReference type="HAMAP-Rule" id="MF_00974"/>
    </source>
</evidence>
<keyword evidence="5 12" id="KW-0235">DNA replication</keyword>
<dbReference type="HAMAP" id="MF_00974">
    <property type="entry name" value="DNA_primase_DnaG"/>
    <property type="match status" value="1"/>
</dbReference>
<dbReference type="Proteomes" id="UP001321582">
    <property type="component" value="Chromosome"/>
</dbReference>
<evidence type="ECO:0000256" key="7">
    <source>
        <dbReference type="ARBA" id="ARBA00022771"/>
    </source>
</evidence>
<dbReference type="FunFam" id="3.90.580.10:FF:000001">
    <property type="entry name" value="DNA primase"/>
    <property type="match status" value="1"/>
</dbReference>
<evidence type="ECO:0000313" key="18">
    <source>
        <dbReference type="Proteomes" id="UP001321582"/>
    </source>
</evidence>
<dbReference type="NCBIfam" id="TIGR01391">
    <property type="entry name" value="dnaG"/>
    <property type="match status" value="1"/>
</dbReference>
<dbReference type="GO" id="GO:0006269">
    <property type="term" value="P:DNA replication, synthesis of primer"/>
    <property type="evidence" value="ECO:0007669"/>
    <property type="project" value="UniProtKB-UniRule"/>
</dbReference>
<dbReference type="InterPro" id="IPR034151">
    <property type="entry name" value="TOPRIM_DnaG_bac"/>
</dbReference>
<dbReference type="GO" id="GO:0008270">
    <property type="term" value="F:zinc ion binding"/>
    <property type="evidence" value="ECO:0007669"/>
    <property type="project" value="UniProtKB-UniRule"/>
</dbReference>
<comment type="catalytic activity">
    <reaction evidence="12">
        <text>ssDNA + n NTP = ssDNA/pppN(pN)n-1 hybrid + (n-1) diphosphate.</text>
        <dbReference type="EC" id="2.7.7.101"/>
    </reaction>
</comment>
<gene>
    <name evidence="12 17" type="primary">dnaG</name>
    <name evidence="17" type="ORF">HLVA_03040</name>
</gene>
<comment type="function">
    <text evidence="12 13">RNA polymerase that catalyzes the synthesis of short RNA molecules used as primers for DNA polymerase during DNA replication.</text>
</comment>
<comment type="similarity">
    <text evidence="12 13">Belongs to the DnaG primase family.</text>
</comment>
<dbReference type="SUPFAM" id="SSF56731">
    <property type="entry name" value="DNA primase core"/>
    <property type="match status" value="1"/>
</dbReference>
<evidence type="ECO:0000259" key="16">
    <source>
        <dbReference type="PROSITE" id="PS50880"/>
    </source>
</evidence>
<dbReference type="EMBL" id="AP027059">
    <property type="protein sequence ID" value="BDU49735.1"/>
    <property type="molecule type" value="Genomic_DNA"/>
</dbReference>
<dbReference type="Pfam" id="PF10410">
    <property type="entry name" value="DnaB_bind"/>
    <property type="match status" value="1"/>
</dbReference>
<comment type="subunit">
    <text evidence="12">Monomer. Interacts with DnaB.</text>
</comment>
<organism evidence="17 18">
    <name type="scientific">Haliovirga abyssi</name>
    <dbReference type="NCBI Taxonomy" id="2996794"/>
    <lineage>
        <taxon>Bacteria</taxon>
        <taxon>Fusobacteriati</taxon>
        <taxon>Fusobacteriota</taxon>
        <taxon>Fusobacteriia</taxon>
        <taxon>Fusobacteriales</taxon>
        <taxon>Haliovirgaceae</taxon>
        <taxon>Haliovirga</taxon>
    </lineage>
</organism>
<evidence type="ECO:0000256" key="5">
    <source>
        <dbReference type="ARBA" id="ARBA00022705"/>
    </source>
</evidence>
<evidence type="ECO:0000313" key="17">
    <source>
        <dbReference type="EMBL" id="BDU49735.1"/>
    </source>
</evidence>
<dbReference type="GO" id="GO:1990077">
    <property type="term" value="C:primosome complex"/>
    <property type="evidence" value="ECO:0007669"/>
    <property type="project" value="UniProtKB-KW"/>
</dbReference>
<dbReference type="Gene3D" id="3.90.580.10">
    <property type="entry name" value="Zinc finger, CHC2-type domain"/>
    <property type="match status" value="1"/>
</dbReference>
<keyword evidence="2 12" id="KW-0639">Primosome</keyword>
<keyword evidence="10 12" id="KW-0238">DNA-binding</keyword>
<dbReference type="RefSeq" id="WP_307904681.1">
    <property type="nucleotide sequence ID" value="NZ_AP027059.1"/>
</dbReference>
<dbReference type="InterPro" id="IPR050219">
    <property type="entry name" value="DnaG_primase"/>
</dbReference>
<keyword evidence="11 12" id="KW-0804">Transcription</keyword>
<dbReference type="GO" id="GO:0005737">
    <property type="term" value="C:cytoplasm"/>
    <property type="evidence" value="ECO:0007669"/>
    <property type="project" value="TreeGrafter"/>
</dbReference>
<dbReference type="InterPro" id="IPR019475">
    <property type="entry name" value="DNA_primase_DnaB-bd"/>
</dbReference>
<feature type="zinc finger region" description="CHC2-type" evidence="12 14">
    <location>
        <begin position="38"/>
        <end position="62"/>
    </location>
</feature>
<evidence type="ECO:0000256" key="15">
    <source>
        <dbReference type="SAM" id="Coils"/>
    </source>
</evidence>
<evidence type="ECO:0000256" key="10">
    <source>
        <dbReference type="ARBA" id="ARBA00023125"/>
    </source>
</evidence>
<evidence type="ECO:0000256" key="11">
    <source>
        <dbReference type="ARBA" id="ARBA00023163"/>
    </source>
</evidence>
<comment type="domain">
    <text evidence="12">Contains an N-terminal zinc-binding domain, a central core domain that contains the primase activity, and a C-terminal DnaB-binding domain.</text>
</comment>
<comment type="cofactor">
    <cofactor evidence="12 13 14">
        <name>Zn(2+)</name>
        <dbReference type="ChEBI" id="CHEBI:29105"/>
    </cofactor>
    <text evidence="12 13 14">Binds 1 zinc ion per monomer.</text>
</comment>
<dbReference type="SMART" id="SM00400">
    <property type="entry name" value="ZnF_CHCC"/>
    <property type="match status" value="1"/>
</dbReference>
<dbReference type="GO" id="GO:0000428">
    <property type="term" value="C:DNA-directed RNA polymerase complex"/>
    <property type="evidence" value="ECO:0007669"/>
    <property type="project" value="UniProtKB-KW"/>
</dbReference>